<dbReference type="Proteomes" id="UP000824089">
    <property type="component" value="Unassembled WGS sequence"/>
</dbReference>
<dbReference type="AlphaFoldDB" id="A0A9D1I9E8"/>
<evidence type="ECO:0000313" key="2">
    <source>
        <dbReference type="Proteomes" id="UP000824089"/>
    </source>
</evidence>
<proteinExistence type="predicted"/>
<organism evidence="1 2">
    <name type="scientific">Candidatus Egerieisoma faecipullorum</name>
    <dbReference type="NCBI Taxonomy" id="2840963"/>
    <lineage>
        <taxon>Bacteria</taxon>
        <taxon>Bacillati</taxon>
        <taxon>Bacillota</taxon>
        <taxon>Clostridia</taxon>
        <taxon>Eubacteriales</taxon>
        <taxon>Clostridiaceae</taxon>
        <taxon>Clostridiaceae incertae sedis</taxon>
        <taxon>Candidatus Egerieisoma</taxon>
    </lineage>
</organism>
<reference evidence="1" key="1">
    <citation type="submission" date="2020-10" db="EMBL/GenBank/DDBJ databases">
        <authorList>
            <person name="Gilroy R."/>
        </authorList>
    </citation>
    <scope>NUCLEOTIDE SEQUENCE</scope>
    <source>
        <strain evidence="1">CHK195-4489</strain>
    </source>
</reference>
<comment type="caution">
    <text evidence="1">The sequence shown here is derived from an EMBL/GenBank/DDBJ whole genome shotgun (WGS) entry which is preliminary data.</text>
</comment>
<accession>A0A9D1I9E8</accession>
<reference evidence="1" key="2">
    <citation type="journal article" date="2021" name="PeerJ">
        <title>Extensive microbial diversity within the chicken gut microbiome revealed by metagenomics and culture.</title>
        <authorList>
            <person name="Gilroy R."/>
            <person name="Ravi A."/>
            <person name="Getino M."/>
            <person name="Pursley I."/>
            <person name="Horton D.L."/>
            <person name="Alikhan N.F."/>
            <person name="Baker D."/>
            <person name="Gharbi K."/>
            <person name="Hall N."/>
            <person name="Watson M."/>
            <person name="Adriaenssens E.M."/>
            <person name="Foster-Nyarko E."/>
            <person name="Jarju S."/>
            <person name="Secka A."/>
            <person name="Antonio M."/>
            <person name="Oren A."/>
            <person name="Chaudhuri R.R."/>
            <person name="La Ragione R."/>
            <person name="Hildebrand F."/>
            <person name="Pallen M.J."/>
        </authorList>
    </citation>
    <scope>NUCLEOTIDE SEQUENCE</scope>
    <source>
        <strain evidence="1">CHK195-4489</strain>
    </source>
</reference>
<dbReference type="EMBL" id="DVMM01000066">
    <property type="protein sequence ID" value="HIU29320.1"/>
    <property type="molecule type" value="Genomic_DNA"/>
</dbReference>
<evidence type="ECO:0000313" key="1">
    <source>
        <dbReference type="EMBL" id="HIU29320.1"/>
    </source>
</evidence>
<protein>
    <submittedName>
        <fullName evidence="1">Uncharacterized protein</fullName>
    </submittedName>
</protein>
<name>A0A9D1I9E8_9CLOT</name>
<sequence>MENGKTAIDFAEPRGGTFQKYSLRYSSRLPGKGKIFYNIPDGVACETFFLEPGENAVFSSYIDGFLSGASASGIYRLEFLPSKSGEAGFSLQELTTEPAGRSESVVYLENERFRLGADLGWGGGLCHVEDKRNPDGLQNLLNRCDAGRLIQQSYYGTVDSPYKCAVFNGSTWSYNPVQGGDQYANRSKLVDCSVSSNRLWVKCQPMDWAQNNRITPSYMENTYLLEEDCIRVDNRFVDFSGYRHRPAHQELPAFYVLSYLDRFTFYDGTRPWTGDALTVKDHLGFWGDKRESRHCYFTFQEGNTETWCAWTSGASGFGIGLYTPGAETLIAGRFAYNASKDPSDGATNYVAPLRTLCLESFLPLEYSYLITTGDAASIRRTFERHRDFRDNASLQSFVKQDD</sequence>
<gene>
    <name evidence="1" type="ORF">IAD50_03365</name>
</gene>